<sequence length="587" mass="65789">MVGTAALTAGLLALAPALACASVLPRNSEQQCKADKKPNIVFIISDDQDMRQDSLGSMPRLQKLLVKEGTKFERFYSPISICCPSRSAFLRAQVAHSTNITDVRAPYGGWPLFNEFGYNGHWLPSFLEQAEYDVRYVGKLMNGQTTNNTAALPAQGLVDSAFLLDPHTYDFWNPAFSTPAGPVEYRFDEYSNDVVTEKALKFLDDAAQSPDKPFFVGIAPIAPHSHIAWNDTSRAMQIPIPHPRHADMFPDAKLDRSRDSFNPDVPSGASWVRKLDKLSDENVEYIEDFYRARLQALQSVDEMVEQVVQKLEDMGVLDETMIIYTSDNGFESNAGHRRQPGKTLPYEEDINVPLVVRGPGVPKGKVDKTSVYSLTDLAATILHVSGAQADFDHDGAVMPLTHELRKRADWNGGAKQFHLSEYWVENVVEGKYAKSIETGNATYRGVRVVEGDDIDYAYAVWCTNEHEIYDMKARLSCGVPFVLQRRIDATCTCCAMQKDPNQMQNIALNDLSPSSWHGRLHTRLDALLLVLKQCSGESCRNPWRSIFTNGKVTTLKQALDRKYDDYFAQLPRVKYDAEVSVEIVEQV</sequence>
<dbReference type="SUPFAM" id="SSF53649">
    <property type="entry name" value="Alkaline phosphatase-like"/>
    <property type="match status" value="1"/>
</dbReference>
<name>A0AAV5GPQ2_9BASI</name>
<evidence type="ECO:0000313" key="4">
    <source>
        <dbReference type="EMBL" id="GJN91234.1"/>
    </source>
</evidence>
<evidence type="ECO:0000256" key="2">
    <source>
        <dbReference type="SAM" id="SignalP"/>
    </source>
</evidence>
<organism evidence="4 5">
    <name type="scientific">Rhodotorula paludigena</name>
    <dbReference type="NCBI Taxonomy" id="86838"/>
    <lineage>
        <taxon>Eukaryota</taxon>
        <taxon>Fungi</taxon>
        <taxon>Dikarya</taxon>
        <taxon>Basidiomycota</taxon>
        <taxon>Pucciniomycotina</taxon>
        <taxon>Microbotryomycetes</taxon>
        <taxon>Sporidiobolales</taxon>
        <taxon>Sporidiobolaceae</taxon>
        <taxon>Rhodotorula</taxon>
    </lineage>
</organism>
<dbReference type="InterPro" id="IPR017850">
    <property type="entry name" value="Alkaline_phosphatase_core_sf"/>
</dbReference>
<keyword evidence="2" id="KW-0732">Signal</keyword>
<dbReference type="Gene3D" id="3.40.720.10">
    <property type="entry name" value="Alkaline Phosphatase, subunit A"/>
    <property type="match status" value="1"/>
</dbReference>
<dbReference type="Proteomes" id="UP001342314">
    <property type="component" value="Unassembled WGS sequence"/>
</dbReference>
<dbReference type="Pfam" id="PF00884">
    <property type="entry name" value="Sulfatase"/>
    <property type="match status" value="1"/>
</dbReference>
<dbReference type="InterPro" id="IPR000917">
    <property type="entry name" value="Sulfatase_N"/>
</dbReference>
<dbReference type="GO" id="GO:0005539">
    <property type="term" value="F:glycosaminoglycan binding"/>
    <property type="evidence" value="ECO:0007669"/>
    <property type="project" value="TreeGrafter"/>
</dbReference>
<evidence type="ECO:0000313" key="5">
    <source>
        <dbReference type="Proteomes" id="UP001342314"/>
    </source>
</evidence>
<evidence type="ECO:0000259" key="3">
    <source>
        <dbReference type="Pfam" id="PF00884"/>
    </source>
</evidence>
<gene>
    <name evidence="4" type="ORF">Rhopal_004252-T1</name>
</gene>
<comment type="caution">
    <text evidence="4">The sequence shown here is derived from an EMBL/GenBank/DDBJ whole genome shotgun (WGS) entry which is preliminary data.</text>
</comment>
<dbReference type="PANTHER" id="PTHR43108:SF8">
    <property type="entry name" value="SD21168P"/>
    <property type="match status" value="1"/>
</dbReference>
<feature type="signal peptide" evidence="2">
    <location>
        <begin position="1"/>
        <end position="21"/>
    </location>
</feature>
<accession>A0AAV5GPQ2</accession>
<protein>
    <recommendedName>
        <fullName evidence="3">Sulfatase N-terminal domain-containing protein</fullName>
    </recommendedName>
</protein>
<comment type="similarity">
    <text evidence="1">Belongs to the sulfatase family.</text>
</comment>
<dbReference type="EMBL" id="BQKY01000008">
    <property type="protein sequence ID" value="GJN91234.1"/>
    <property type="molecule type" value="Genomic_DNA"/>
</dbReference>
<dbReference type="CDD" id="cd16147">
    <property type="entry name" value="G6S"/>
    <property type="match status" value="1"/>
</dbReference>
<keyword evidence="5" id="KW-1185">Reference proteome</keyword>
<dbReference type="AlphaFoldDB" id="A0AAV5GPQ2"/>
<dbReference type="GO" id="GO:0008449">
    <property type="term" value="F:N-acetylglucosamine-6-sulfatase activity"/>
    <property type="evidence" value="ECO:0007669"/>
    <property type="project" value="TreeGrafter"/>
</dbReference>
<feature type="chain" id="PRO_5043428095" description="Sulfatase N-terminal domain-containing protein" evidence="2">
    <location>
        <begin position="22"/>
        <end position="587"/>
    </location>
</feature>
<reference evidence="4 5" key="1">
    <citation type="submission" date="2021-12" db="EMBL/GenBank/DDBJ databases">
        <title>High titer production of polyol ester of fatty acids by Rhodotorula paludigena BS15 towards product separation-free biomass refinery.</title>
        <authorList>
            <person name="Mano J."/>
            <person name="Ono H."/>
            <person name="Tanaka T."/>
            <person name="Naito K."/>
            <person name="Sushida H."/>
            <person name="Ike M."/>
            <person name="Tokuyasu K."/>
            <person name="Kitaoka M."/>
        </authorList>
    </citation>
    <scope>NUCLEOTIDE SEQUENCE [LARGE SCALE GENOMIC DNA]</scope>
    <source>
        <strain evidence="4 5">BS15</strain>
    </source>
</reference>
<evidence type="ECO:0000256" key="1">
    <source>
        <dbReference type="ARBA" id="ARBA00008779"/>
    </source>
</evidence>
<dbReference type="PANTHER" id="PTHR43108">
    <property type="entry name" value="N-ACETYLGLUCOSAMINE-6-SULFATASE FAMILY MEMBER"/>
    <property type="match status" value="1"/>
</dbReference>
<feature type="domain" description="Sulfatase N-terminal" evidence="3">
    <location>
        <begin position="38"/>
        <end position="386"/>
    </location>
</feature>
<proteinExistence type="inferred from homology"/>